<reference evidence="1 2" key="1">
    <citation type="submission" date="2018-11" db="EMBL/GenBank/DDBJ databases">
        <authorList>
            <consortium name="Pathogen Informatics"/>
        </authorList>
    </citation>
    <scope>NUCLEOTIDE SEQUENCE [LARGE SCALE GENOMIC DNA]</scope>
</reference>
<sequence>MTTGRILVPLGVKKVERIVESRVAMTHAYTVILLFYADGRFGEKLDIQEAYLIVDSWSSFRDIDSIKKAVPEGCQITVRNIPAGATSLLQPLDVFFFGPMKNVMKRVRTCAMVSNVAFNMTQRDNILKIISQIYRMFCAP</sequence>
<dbReference type="OrthoDB" id="5876883at2759"/>
<evidence type="ECO:0000313" key="2">
    <source>
        <dbReference type="Proteomes" id="UP000050761"/>
    </source>
</evidence>
<accession>A0A183FIB8</accession>
<name>A0A183FIB8_HELPZ</name>
<evidence type="ECO:0000313" key="3">
    <source>
        <dbReference type="WBParaSite" id="HPBE_0000662201-mRNA-1"/>
    </source>
</evidence>
<proteinExistence type="predicted"/>
<dbReference type="EMBL" id="UZAH01025705">
    <property type="protein sequence ID" value="VDO69065.1"/>
    <property type="molecule type" value="Genomic_DNA"/>
</dbReference>
<dbReference type="AlphaFoldDB" id="A0A183FIB8"/>
<protein>
    <submittedName>
        <fullName evidence="3">DDE-1 domain-containing protein</fullName>
    </submittedName>
</protein>
<evidence type="ECO:0000313" key="1">
    <source>
        <dbReference type="EMBL" id="VDO69065.1"/>
    </source>
</evidence>
<keyword evidence="2" id="KW-1185">Reference proteome</keyword>
<accession>A0A3P8B8J2</accession>
<gene>
    <name evidence="1" type="ORF">HPBE_LOCUS6623</name>
</gene>
<reference evidence="3" key="2">
    <citation type="submission" date="2019-09" db="UniProtKB">
        <authorList>
            <consortium name="WormBaseParasite"/>
        </authorList>
    </citation>
    <scope>IDENTIFICATION</scope>
</reference>
<dbReference type="Proteomes" id="UP000050761">
    <property type="component" value="Unassembled WGS sequence"/>
</dbReference>
<organism evidence="2 3">
    <name type="scientific">Heligmosomoides polygyrus</name>
    <name type="common">Parasitic roundworm</name>
    <dbReference type="NCBI Taxonomy" id="6339"/>
    <lineage>
        <taxon>Eukaryota</taxon>
        <taxon>Metazoa</taxon>
        <taxon>Ecdysozoa</taxon>
        <taxon>Nematoda</taxon>
        <taxon>Chromadorea</taxon>
        <taxon>Rhabditida</taxon>
        <taxon>Rhabditina</taxon>
        <taxon>Rhabditomorpha</taxon>
        <taxon>Strongyloidea</taxon>
        <taxon>Heligmosomidae</taxon>
        <taxon>Heligmosomoides</taxon>
    </lineage>
</organism>
<dbReference type="WBParaSite" id="HPBE_0000662201-mRNA-1">
    <property type="protein sequence ID" value="HPBE_0000662201-mRNA-1"/>
    <property type="gene ID" value="HPBE_0000662201"/>
</dbReference>